<keyword evidence="1" id="KW-1133">Transmembrane helix</keyword>
<dbReference type="InterPro" id="IPR039545">
    <property type="entry name" value="PGAP2"/>
</dbReference>
<sequence length="264" mass="30824">MGKEEEETVKDVFYRLDFRTFGIVTVSLPAGSLLFSFLWGLIFIPDEVNETVCNCTNFIPSISAVTGVSPGKYVWRICIALHSAPRFIIAVLHYNYYLSLIHNVKPSYRPFYKKFVSLNFWLNTVENACLVLVSYISNRENYPVHEKIFVVFMVMSLCYMLTNTILFNMSRPEKWTELDLKSYAFKKYLWIAIMISTGVLLYFFAQHRLFCIPGAFSWFSLSEFFIAYINMAYHVTAIWEFKDSHWVNGVFSPPHVTNNHIKSH</sequence>
<name>A0A1S3HX34_LINAN</name>
<keyword evidence="1" id="KW-0812">Transmembrane</keyword>
<dbReference type="STRING" id="7574.A0A1S3HX34"/>
<accession>A0A1S3HX34</accession>
<feature type="domain" description="CWH43-like N-terminal" evidence="2">
    <location>
        <begin position="21"/>
        <end position="243"/>
    </location>
</feature>
<evidence type="ECO:0000259" key="2">
    <source>
        <dbReference type="Pfam" id="PF10277"/>
    </source>
</evidence>
<evidence type="ECO:0000256" key="1">
    <source>
        <dbReference type="SAM" id="Phobius"/>
    </source>
</evidence>
<feature type="transmembrane region" description="Helical" evidence="1">
    <location>
        <begin position="148"/>
        <end position="167"/>
    </location>
</feature>
<organism evidence="3 4">
    <name type="scientific">Lingula anatina</name>
    <name type="common">Brachiopod</name>
    <name type="synonym">Lingula unguis</name>
    <dbReference type="NCBI Taxonomy" id="7574"/>
    <lineage>
        <taxon>Eukaryota</taxon>
        <taxon>Metazoa</taxon>
        <taxon>Spiralia</taxon>
        <taxon>Lophotrochozoa</taxon>
        <taxon>Brachiopoda</taxon>
        <taxon>Linguliformea</taxon>
        <taxon>Lingulata</taxon>
        <taxon>Lingulida</taxon>
        <taxon>Linguloidea</taxon>
        <taxon>Lingulidae</taxon>
        <taxon>Lingula</taxon>
    </lineage>
</organism>
<dbReference type="Proteomes" id="UP000085678">
    <property type="component" value="Unplaced"/>
</dbReference>
<dbReference type="RefSeq" id="XP_013390574.1">
    <property type="nucleotide sequence ID" value="XM_013535120.1"/>
</dbReference>
<dbReference type="AlphaFoldDB" id="A0A1S3HX34"/>
<dbReference type="RefSeq" id="XP_013390573.1">
    <property type="nucleotide sequence ID" value="XM_013535119.1"/>
</dbReference>
<dbReference type="PANTHER" id="PTHR12892">
    <property type="entry name" value="FGF RECEPTOR ACTIVATING PROTEIN 1"/>
    <property type="match status" value="1"/>
</dbReference>
<dbReference type="OMA" id="CFATSML"/>
<dbReference type="Pfam" id="PF10277">
    <property type="entry name" value="Frag1"/>
    <property type="match status" value="1"/>
</dbReference>
<dbReference type="GO" id="GO:0005789">
    <property type="term" value="C:endoplasmic reticulum membrane"/>
    <property type="evidence" value="ECO:0007669"/>
    <property type="project" value="TreeGrafter"/>
</dbReference>
<feature type="transmembrane region" description="Helical" evidence="1">
    <location>
        <begin position="73"/>
        <end position="94"/>
    </location>
</feature>
<dbReference type="GeneID" id="106158981"/>
<evidence type="ECO:0000313" key="5">
    <source>
        <dbReference type="RefSeq" id="XP_013390574.1"/>
    </source>
</evidence>
<dbReference type="OrthoDB" id="68581at2759"/>
<keyword evidence="1" id="KW-0472">Membrane</keyword>
<keyword evidence="3" id="KW-1185">Reference proteome</keyword>
<feature type="transmembrane region" description="Helical" evidence="1">
    <location>
        <begin position="217"/>
        <end position="239"/>
    </location>
</feature>
<feature type="transmembrane region" description="Helical" evidence="1">
    <location>
        <begin position="115"/>
        <end position="136"/>
    </location>
</feature>
<dbReference type="KEGG" id="lak:106158981"/>
<reference evidence="4 5" key="1">
    <citation type="submission" date="2025-04" db="UniProtKB">
        <authorList>
            <consortium name="RefSeq"/>
        </authorList>
    </citation>
    <scope>IDENTIFICATION</scope>
    <source>
        <tissue evidence="4 5">Gonads</tissue>
    </source>
</reference>
<evidence type="ECO:0000313" key="4">
    <source>
        <dbReference type="RefSeq" id="XP_013390573.1"/>
    </source>
</evidence>
<dbReference type="GeneID" id="106158982"/>
<proteinExistence type="predicted"/>
<dbReference type="PANTHER" id="PTHR12892:SF17">
    <property type="entry name" value="POST-GPI ATTACHMENT TO PROTEINS FACTOR 2-LIKE"/>
    <property type="match status" value="1"/>
</dbReference>
<feature type="transmembrane region" description="Helical" evidence="1">
    <location>
        <begin position="21"/>
        <end position="42"/>
    </location>
</feature>
<evidence type="ECO:0000313" key="3">
    <source>
        <dbReference type="Proteomes" id="UP000085678"/>
    </source>
</evidence>
<dbReference type="InterPro" id="IPR019402">
    <property type="entry name" value="CWH43_N"/>
</dbReference>
<dbReference type="GO" id="GO:0000139">
    <property type="term" value="C:Golgi membrane"/>
    <property type="evidence" value="ECO:0007669"/>
    <property type="project" value="InterPro"/>
</dbReference>
<protein>
    <submittedName>
        <fullName evidence="4 5">Post-GPI attachment to proteins factor 2-like</fullName>
    </submittedName>
</protein>
<feature type="transmembrane region" description="Helical" evidence="1">
    <location>
        <begin position="188"/>
        <end position="205"/>
    </location>
</feature>
<dbReference type="GO" id="GO:0006506">
    <property type="term" value="P:GPI anchor biosynthetic process"/>
    <property type="evidence" value="ECO:0007669"/>
    <property type="project" value="TreeGrafter"/>
</dbReference>
<gene>
    <name evidence="4" type="primary">LOC106158981</name>
    <name evidence="5" type="synonym">LOC106158982</name>
</gene>
<dbReference type="KEGG" id="lak:106158982"/>